<dbReference type="HOGENOM" id="CLU_196465_0_0_2"/>
<dbReference type="EMBL" id="CP002278">
    <property type="protein sequence ID" value="ADP77221.1"/>
    <property type="molecule type" value="Genomic_DNA"/>
</dbReference>
<dbReference type="GO" id="GO:0016740">
    <property type="term" value="F:transferase activity"/>
    <property type="evidence" value="ECO:0007669"/>
    <property type="project" value="UniProtKB-KW"/>
</dbReference>
<name>E3GY39_METFV</name>
<reference evidence="1 2" key="1">
    <citation type="journal article" date="2010" name="Stand. Genomic Sci.">
        <title>Complete genome sequence of Methanothermus fervidus type strain (V24S).</title>
        <authorList>
            <person name="Anderson I."/>
            <person name="Djao O.D."/>
            <person name="Misra M."/>
            <person name="Chertkov O."/>
            <person name="Nolan M."/>
            <person name="Lucas S."/>
            <person name="Lapidus A."/>
            <person name="Del Rio T.G."/>
            <person name="Tice H."/>
            <person name="Cheng J.F."/>
            <person name="Tapia R."/>
            <person name="Han C."/>
            <person name="Goodwin L."/>
            <person name="Pitluck S."/>
            <person name="Liolios K."/>
            <person name="Ivanova N."/>
            <person name="Mavromatis K."/>
            <person name="Mikhailova N."/>
            <person name="Pati A."/>
            <person name="Brambilla E."/>
            <person name="Chen A."/>
            <person name="Palaniappan K."/>
            <person name="Land M."/>
            <person name="Hauser L."/>
            <person name="Chang Y.J."/>
            <person name="Jeffries C.D."/>
            <person name="Sikorski J."/>
            <person name="Spring S."/>
            <person name="Rohde M."/>
            <person name="Eichinger K."/>
            <person name="Huber H."/>
            <person name="Wirth R."/>
            <person name="Goker M."/>
            <person name="Detter J.C."/>
            <person name="Woyke T."/>
            <person name="Bristow J."/>
            <person name="Eisen J.A."/>
            <person name="Markowitz V."/>
            <person name="Hugenholtz P."/>
            <person name="Klenk H.P."/>
            <person name="Kyrpides N.C."/>
        </authorList>
    </citation>
    <scope>NUCLEOTIDE SEQUENCE [LARGE SCALE GENOMIC DNA]</scope>
    <source>
        <strain evidence="2">ATCC 43054 / DSM 2088 / JCM 10308 / V24 S</strain>
    </source>
</reference>
<protein>
    <submittedName>
        <fullName evidence="1">Asp/Glu amidotransferase, subunit C</fullName>
    </submittedName>
</protein>
<dbReference type="SUPFAM" id="SSF141000">
    <property type="entry name" value="Glu-tRNAGln amidotransferase C subunit"/>
    <property type="match status" value="1"/>
</dbReference>
<evidence type="ECO:0000313" key="1">
    <source>
        <dbReference type="EMBL" id="ADP77221.1"/>
    </source>
</evidence>
<dbReference type="InterPro" id="IPR010120">
    <property type="entry name" value="Glu-ADT_subunit_C_archaea"/>
</dbReference>
<dbReference type="Proteomes" id="UP000002315">
    <property type="component" value="Chromosome"/>
</dbReference>
<keyword evidence="1" id="KW-0808">Transferase</keyword>
<organism evidence="1 2">
    <name type="scientific">Methanothermus fervidus (strain ATCC 43054 / DSM 2088 / JCM 10308 / V24 S)</name>
    <dbReference type="NCBI Taxonomy" id="523846"/>
    <lineage>
        <taxon>Archaea</taxon>
        <taxon>Methanobacteriati</taxon>
        <taxon>Methanobacteriota</taxon>
        <taxon>Methanomada group</taxon>
        <taxon>Methanobacteria</taxon>
        <taxon>Methanobacteriales</taxon>
        <taxon>Methanothermaceae</taxon>
        <taxon>Methanothermus</taxon>
    </lineage>
</organism>
<dbReference type="NCBIfam" id="TIGR01827">
    <property type="entry name" value="gatC_rel"/>
    <property type="match status" value="1"/>
</dbReference>
<keyword evidence="2" id="KW-1185">Reference proteome</keyword>
<dbReference type="STRING" id="523846.Mfer_0419"/>
<proteinExistence type="predicted"/>
<gene>
    <name evidence="1" type="ordered locus">Mfer_0419</name>
</gene>
<accession>E3GY39</accession>
<dbReference type="KEGG" id="mfv:Mfer_0419"/>
<dbReference type="AlphaFoldDB" id="E3GY39"/>
<evidence type="ECO:0000313" key="2">
    <source>
        <dbReference type="Proteomes" id="UP000002315"/>
    </source>
</evidence>
<dbReference type="OrthoDB" id="69552at2157"/>
<dbReference type="InterPro" id="IPR036113">
    <property type="entry name" value="Asp/Glu-ADT_sf_sub_c"/>
</dbReference>
<dbReference type="GO" id="GO:0006450">
    <property type="term" value="P:regulation of translational fidelity"/>
    <property type="evidence" value="ECO:0007669"/>
    <property type="project" value="InterPro"/>
</dbReference>
<sequence length="72" mass="8361">MKVKKDAKKILDEFSKALENIPKLDETYYIVDNTNRTRPDVVSKTKNPTKLLKNAKTNEKGEIIVERGKWVK</sequence>
<dbReference type="NCBIfam" id="NF000681">
    <property type="entry name" value="PRK00034.3-1"/>
    <property type="match status" value="1"/>
</dbReference>